<keyword evidence="10" id="KW-0865">Zymogen</keyword>
<evidence type="ECO:0000313" key="15">
    <source>
        <dbReference type="Proteomes" id="UP000313359"/>
    </source>
</evidence>
<evidence type="ECO:0000256" key="11">
    <source>
        <dbReference type="PROSITE-ProRule" id="PRU01032"/>
    </source>
</evidence>
<comment type="subcellular location">
    <subcellularLocation>
        <location evidence="3">Secreted</location>
        <location evidence="3">Extracellular space</location>
    </subcellularLocation>
</comment>
<dbReference type="PANTHER" id="PTHR14218">
    <property type="entry name" value="PROTEASE S8 TRIPEPTIDYL PEPTIDASE I CLN2"/>
    <property type="match status" value="1"/>
</dbReference>
<dbReference type="GO" id="GO:0005576">
    <property type="term" value="C:extracellular region"/>
    <property type="evidence" value="ECO:0007669"/>
    <property type="project" value="UniProtKB-SubCell"/>
</dbReference>
<evidence type="ECO:0000313" key="14">
    <source>
        <dbReference type="EMBL" id="RPD65289.1"/>
    </source>
</evidence>
<feature type="binding site" evidence="11">
    <location>
        <position position="523"/>
    </location>
    <ligand>
        <name>Ca(2+)</name>
        <dbReference type="ChEBI" id="CHEBI:29108"/>
    </ligand>
</feature>
<dbReference type="SUPFAM" id="SSF54897">
    <property type="entry name" value="Protease propeptides/inhibitors"/>
    <property type="match status" value="1"/>
</dbReference>
<evidence type="ECO:0000256" key="5">
    <source>
        <dbReference type="ARBA" id="ARBA00022670"/>
    </source>
</evidence>
<dbReference type="SUPFAM" id="SSF52743">
    <property type="entry name" value="Subtilisin-like"/>
    <property type="match status" value="1"/>
</dbReference>
<evidence type="ECO:0000259" key="13">
    <source>
        <dbReference type="PROSITE" id="PS51695"/>
    </source>
</evidence>
<feature type="active site" description="Charge relay system" evidence="11">
    <location>
        <position position="282"/>
    </location>
</feature>
<evidence type="ECO:0000256" key="10">
    <source>
        <dbReference type="ARBA" id="ARBA00023145"/>
    </source>
</evidence>
<dbReference type="STRING" id="1328759.A0A5C2SQB9"/>
<dbReference type="Pfam" id="PF09286">
    <property type="entry name" value="Pro-kuma_activ"/>
    <property type="match status" value="1"/>
</dbReference>
<dbReference type="CDD" id="cd04056">
    <property type="entry name" value="Peptidases_S53"/>
    <property type="match status" value="1"/>
</dbReference>
<evidence type="ECO:0000256" key="8">
    <source>
        <dbReference type="ARBA" id="ARBA00022825"/>
    </source>
</evidence>
<feature type="binding site" evidence="11">
    <location>
        <position position="548"/>
    </location>
    <ligand>
        <name>Ca(2+)</name>
        <dbReference type="ChEBI" id="CHEBI:29108"/>
    </ligand>
</feature>
<dbReference type="InterPro" id="IPR000209">
    <property type="entry name" value="Peptidase_S8/S53_dom"/>
</dbReference>
<dbReference type="InterPro" id="IPR030400">
    <property type="entry name" value="Sedolisin_dom"/>
</dbReference>
<dbReference type="Pfam" id="PF00082">
    <property type="entry name" value="Peptidase_S8"/>
    <property type="match status" value="1"/>
</dbReference>
<sequence>MLAKTFLPFVFLGLVCAMAPANFRVHEKLNAAPQGFTSVGPASPEQTITLRLALAQDNAPGLVDALYSVSDPASSKYGQHLTKQEVEDLVSPKSDTKDAINAWLQENGLTATTLSPAGDWISIQVPVSKANELFDANFTTFTQGDAGKNVVRTLSYSLPEVLQGHVDLVHPTVSFPSYIELSSAPKQKRSFHSVMQRNPLSACSTTNTTIPCLQELYGIPRTPATQKNNSLGVTGFFGNNAHTDFLKVFLETYRPDMDPNTNYTFVGFDGGVNDPTAPSVSEGELDIQYTVGLATNVNVTYYFGGFDIHDGDLFGFFDEINFLLSLDNPPLVLTTSYGSSESSLTFDLVDKACQAYAQLGARGTTILFAAGDSGVGCGRTNQTLFSPMFPSDCPFVTSVGGTQSFSPEEAWIHSGGGFSNYYARPSYQDAAVSAWLATHGKENGNEGRFNTSGRAFPDIAAKADNFLVYEGIFFPVTGTSASSPTVGSILALINDRLLAKGRSPLGFLNPWLYAKGHKAFTDITIGNSSIQCSSTDAPRGFKATKGWDPVTGFGTPNFHKLLSLLHL</sequence>
<dbReference type="OrthoDB" id="409122at2759"/>
<evidence type="ECO:0000256" key="7">
    <source>
        <dbReference type="ARBA" id="ARBA00022801"/>
    </source>
</evidence>
<dbReference type="GO" id="GO:0046872">
    <property type="term" value="F:metal ion binding"/>
    <property type="evidence" value="ECO:0007669"/>
    <property type="project" value="UniProtKB-UniRule"/>
</dbReference>
<evidence type="ECO:0000256" key="12">
    <source>
        <dbReference type="SAM" id="SignalP"/>
    </source>
</evidence>
<name>A0A5C2SQB9_9APHY</name>
<dbReference type="InterPro" id="IPR036852">
    <property type="entry name" value="Peptidase_S8/S53_dom_sf"/>
</dbReference>
<dbReference type="EC" id="3.4.14.10" evidence="4"/>
<evidence type="ECO:0000256" key="4">
    <source>
        <dbReference type="ARBA" id="ARBA00012462"/>
    </source>
</evidence>
<feature type="signal peptide" evidence="12">
    <location>
        <begin position="1"/>
        <end position="17"/>
    </location>
</feature>
<keyword evidence="5 11" id="KW-0645">Protease</keyword>
<keyword evidence="15" id="KW-1185">Reference proteome</keyword>
<feature type="binding site" evidence="11">
    <location>
        <position position="546"/>
    </location>
    <ligand>
        <name>Ca(2+)</name>
        <dbReference type="ChEBI" id="CHEBI:29108"/>
    </ligand>
</feature>
<evidence type="ECO:0000256" key="9">
    <source>
        <dbReference type="ARBA" id="ARBA00022837"/>
    </source>
</evidence>
<dbReference type="EMBL" id="ML122252">
    <property type="protein sequence ID" value="RPD65289.1"/>
    <property type="molecule type" value="Genomic_DNA"/>
</dbReference>
<dbReference type="AlphaFoldDB" id="A0A5C2SQB9"/>
<organism evidence="14 15">
    <name type="scientific">Lentinus tigrinus ALCF2SS1-6</name>
    <dbReference type="NCBI Taxonomy" id="1328759"/>
    <lineage>
        <taxon>Eukaryota</taxon>
        <taxon>Fungi</taxon>
        <taxon>Dikarya</taxon>
        <taxon>Basidiomycota</taxon>
        <taxon>Agaricomycotina</taxon>
        <taxon>Agaricomycetes</taxon>
        <taxon>Polyporales</taxon>
        <taxon>Polyporaceae</taxon>
        <taxon>Lentinus</taxon>
    </lineage>
</organism>
<evidence type="ECO:0000256" key="6">
    <source>
        <dbReference type="ARBA" id="ARBA00022723"/>
    </source>
</evidence>
<keyword evidence="9 11" id="KW-0106">Calcium</keyword>
<feature type="active site" description="Charge relay system" evidence="11">
    <location>
        <position position="480"/>
    </location>
</feature>
<keyword evidence="6 11" id="KW-0479">Metal-binding</keyword>
<dbReference type="InterPro" id="IPR015366">
    <property type="entry name" value="S53_propep"/>
</dbReference>
<dbReference type="GO" id="GO:0008240">
    <property type="term" value="F:tripeptidyl-peptidase activity"/>
    <property type="evidence" value="ECO:0007669"/>
    <property type="project" value="UniProtKB-EC"/>
</dbReference>
<evidence type="ECO:0000256" key="2">
    <source>
        <dbReference type="ARBA" id="ARBA00002451"/>
    </source>
</evidence>
<dbReference type="Gene3D" id="3.40.50.200">
    <property type="entry name" value="Peptidase S8/S53 domain"/>
    <property type="match status" value="1"/>
</dbReference>
<evidence type="ECO:0000256" key="3">
    <source>
        <dbReference type="ARBA" id="ARBA00004239"/>
    </source>
</evidence>
<dbReference type="PANTHER" id="PTHR14218:SF15">
    <property type="entry name" value="TRIPEPTIDYL-PEPTIDASE 1"/>
    <property type="match status" value="1"/>
</dbReference>
<dbReference type="InterPro" id="IPR050819">
    <property type="entry name" value="Tripeptidyl-peptidase_I"/>
</dbReference>
<accession>A0A5C2SQB9</accession>
<reference evidence="14" key="1">
    <citation type="journal article" date="2018" name="Genome Biol. Evol.">
        <title>Genomics and development of Lentinus tigrinus, a white-rot wood-decaying mushroom with dimorphic fruiting bodies.</title>
        <authorList>
            <person name="Wu B."/>
            <person name="Xu Z."/>
            <person name="Knudson A."/>
            <person name="Carlson A."/>
            <person name="Chen N."/>
            <person name="Kovaka S."/>
            <person name="LaButti K."/>
            <person name="Lipzen A."/>
            <person name="Pennachio C."/>
            <person name="Riley R."/>
            <person name="Schakwitz W."/>
            <person name="Umezawa K."/>
            <person name="Ohm R.A."/>
            <person name="Grigoriev I.V."/>
            <person name="Nagy L.G."/>
            <person name="Gibbons J."/>
            <person name="Hibbett D."/>
        </authorList>
    </citation>
    <scope>NUCLEOTIDE SEQUENCE [LARGE SCALE GENOMIC DNA]</scope>
    <source>
        <strain evidence="14">ALCF2SS1-6</strain>
    </source>
</reference>
<comment type="function">
    <text evidence="2">Secreted tripeptidyl-peptidase which degrades proteins at acidic pHs and is involved in virulence.</text>
</comment>
<feature type="chain" id="PRO_5023119860" description="tripeptidyl-peptidase II" evidence="12">
    <location>
        <begin position="18"/>
        <end position="567"/>
    </location>
</feature>
<feature type="binding site" evidence="11">
    <location>
        <position position="522"/>
    </location>
    <ligand>
        <name>Ca(2+)</name>
        <dbReference type="ChEBI" id="CHEBI:29108"/>
    </ligand>
</feature>
<dbReference type="PROSITE" id="PS51695">
    <property type="entry name" value="SEDOLISIN"/>
    <property type="match status" value="1"/>
</dbReference>
<dbReference type="CDD" id="cd11377">
    <property type="entry name" value="Pro-peptidase_S53"/>
    <property type="match status" value="1"/>
</dbReference>
<protein>
    <recommendedName>
        <fullName evidence="4">tripeptidyl-peptidase II</fullName>
        <ecNumber evidence="4">3.4.14.10</ecNumber>
    </recommendedName>
</protein>
<dbReference type="SMART" id="SM00944">
    <property type="entry name" value="Pro-kuma_activ"/>
    <property type="match status" value="1"/>
</dbReference>
<dbReference type="GO" id="GO:0006508">
    <property type="term" value="P:proteolysis"/>
    <property type="evidence" value="ECO:0007669"/>
    <property type="project" value="UniProtKB-KW"/>
</dbReference>
<gene>
    <name evidence="14" type="ORF">L227DRAFT_590756</name>
</gene>
<evidence type="ECO:0000256" key="1">
    <source>
        <dbReference type="ARBA" id="ARBA00001910"/>
    </source>
</evidence>
<dbReference type="Proteomes" id="UP000313359">
    <property type="component" value="Unassembled WGS sequence"/>
</dbReference>
<comment type="catalytic activity">
    <reaction evidence="1">
        <text>Release of an N-terminal tripeptide from a polypeptide.</text>
        <dbReference type="EC" id="3.4.14.10"/>
    </reaction>
</comment>
<keyword evidence="12" id="KW-0732">Signal</keyword>
<comment type="cofactor">
    <cofactor evidence="11">
        <name>Ca(2+)</name>
        <dbReference type="ChEBI" id="CHEBI:29108"/>
    </cofactor>
    <text evidence="11">Binds 1 Ca(2+) ion per subunit.</text>
</comment>
<feature type="active site" description="Charge relay system" evidence="11">
    <location>
        <position position="286"/>
    </location>
</feature>
<proteinExistence type="predicted"/>
<keyword evidence="7 11" id="KW-0378">Hydrolase</keyword>
<keyword evidence="8 11" id="KW-0720">Serine protease</keyword>
<feature type="domain" description="Peptidase S53" evidence="13">
    <location>
        <begin position="207"/>
        <end position="567"/>
    </location>
</feature>
<dbReference type="GO" id="GO:0004252">
    <property type="term" value="F:serine-type endopeptidase activity"/>
    <property type="evidence" value="ECO:0007669"/>
    <property type="project" value="UniProtKB-UniRule"/>
</dbReference>